<name>I3IIA5_9BACT</name>
<gene>
    <name evidence="1" type="ORF">KSU1_B0593</name>
</gene>
<evidence type="ECO:0000313" key="1">
    <source>
        <dbReference type="EMBL" id="GAB61450.1"/>
    </source>
</evidence>
<dbReference type="STRING" id="247490.KSU1_B0593"/>
<dbReference type="OrthoDB" id="9972059at2"/>
<dbReference type="Proteomes" id="UP000002985">
    <property type="component" value="Unassembled WGS sequence"/>
</dbReference>
<evidence type="ECO:0000313" key="2">
    <source>
        <dbReference type="Proteomes" id="UP000002985"/>
    </source>
</evidence>
<dbReference type="AlphaFoldDB" id="I3IIA5"/>
<protein>
    <submittedName>
        <fullName evidence="1">Uncharacterized protein</fullName>
    </submittedName>
</protein>
<reference evidence="1 2" key="1">
    <citation type="journal article" date="2012" name="FEBS Lett.">
        <title>Anammox organism KSU-1 expresses a NirK-type copper-containing nitrite reductase instead of a NirS-type with cytochrome cd1.</title>
        <authorList>
            <person name="Hira D."/>
            <person name="Toh H."/>
            <person name="Migita C.T."/>
            <person name="Okubo H."/>
            <person name="Nishiyama T."/>
            <person name="Hattori M."/>
            <person name="Furukawa K."/>
            <person name="Fujii T."/>
        </authorList>
    </citation>
    <scope>NUCLEOTIDE SEQUENCE [LARGE SCALE GENOMIC DNA]</scope>
</reference>
<keyword evidence="2" id="KW-1185">Reference proteome</keyword>
<dbReference type="EMBL" id="BAFH01000002">
    <property type="protein sequence ID" value="GAB61450.1"/>
    <property type="molecule type" value="Genomic_DNA"/>
</dbReference>
<accession>I3IIA5</accession>
<organism evidence="1 2">
    <name type="scientific">Candidatus Jettenia caeni</name>
    <dbReference type="NCBI Taxonomy" id="247490"/>
    <lineage>
        <taxon>Bacteria</taxon>
        <taxon>Pseudomonadati</taxon>
        <taxon>Planctomycetota</taxon>
        <taxon>Candidatus Brocadiia</taxon>
        <taxon>Candidatus Brocadiales</taxon>
        <taxon>Candidatus Brocadiaceae</taxon>
        <taxon>Candidatus Jettenia</taxon>
    </lineage>
</organism>
<sequence length="134" mass="14096">MGNLIAVSGRTLTQSEKSHQNLAYTITETDVKTVRTFGHGKEILINQIKLSCTCSGDYVAGTSTFSGKGEAAIVANSKRVKCEGQSILLEGDEVTITCEGTITDNSSGATAKGTATVTVKITDSNQKNIFTSKT</sequence>
<comment type="caution">
    <text evidence="1">The sequence shown here is derived from an EMBL/GenBank/DDBJ whole genome shotgun (WGS) entry which is preliminary data.</text>
</comment>
<proteinExistence type="predicted"/>